<dbReference type="Proteomes" id="UP001139226">
    <property type="component" value="Unassembled WGS sequence"/>
</dbReference>
<dbReference type="EMBL" id="JAKVTV010000011">
    <property type="protein sequence ID" value="MCH4824629.1"/>
    <property type="molecule type" value="Genomic_DNA"/>
</dbReference>
<reference evidence="1" key="1">
    <citation type="submission" date="2022-03" db="EMBL/GenBank/DDBJ databases">
        <title>Gramella crocea sp. nov., isolated from activated sludge of a seafood processing plant.</title>
        <authorList>
            <person name="Zhang X."/>
        </authorList>
    </citation>
    <scope>NUCLEOTIDE SEQUENCE</scope>
    <source>
        <strain evidence="1">YJ019</strain>
    </source>
</reference>
<comment type="caution">
    <text evidence="1">The sequence shown here is derived from an EMBL/GenBank/DDBJ whole genome shotgun (WGS) entry which is preliminary data.</text>
</comment>
<evidence type="ECO:0000313" key="2">
    <source>
        <dbReference type="Proteomes" id="UP001139226"/>
    </source>
</evidence>
<protein>
    <submittedName>
        <fullName evidence="1">DUF1963 domain-containing protein</fullName>
    </submittedName>
</protein>
<dbReference type="Pfam" id="PF09234">
    <property type="entry name" value="DUF1963"/>
    <property type="match status" value="1"/>
</dbReference>
<keyword evidence="2" id="KW-1185">Reference proteome</keyword>
<dbReference type="InterPro" id="IPR015315">
    <property type="entry name" value="DUF1963"/>
</dbReference>
<dbReference type="RefSeq" id="WP_240714794.1">
    <property type="nucleotide sequence ID" value="NZ_JAKVTV010000011.1"/>
</dbReference>
<dbReference type="InterPro" id="IPR035948">
    <property type="entry name" value="YwqG-like_sf"/>
</dbReference>
<dbReference type="SUPFAM" id="SSF103032">
    <property type="entry name" value="Hypothetical protein YwqG"/>
    <property type="match status" value="1"/>
</dbReference>
<proteinExistence type="predicted"/>
<dbReference type="Gene3D" id="2.30.320.10">
    <property type="entry name" value="YwqG-like"/>
    <property type="match status" value="1"/>
</dbReference>
<name>A0A9X1V5J3_9FLAO</name>
<dbReference type="PANTHER" id="PTHR36436">
    <property type="entry name" value="SLL5081 PROTEIN"/>
    <property type="match status" value="1"/>
</dbReference>
<sequence>MKIFSFNRNLKSRISKEILRLPWEIHPEEILSLLDHSIEIRTKNTKSECKIGESKFGGLPDLPENIEWPTLNDIPFGFLGQINLSEIKIDKSGLLPKKGLLLFFFSTRQEDYRDENLKKLHKVIFIKNLQNLSSRIYPDKYDELAKFDESKIGFLDRFNLPSYQNYKISKLNLSDEDENTLFDADDIIYEETNSNLDIGHQVLGNPQAVQGDVHYPWSLQSIGQKLKNLSELKEDERKLVKRNQENITLLLQADMLDDNPNFNKFGCSGALYFGIEKDDLKNQNFNNTYFELQNS</sequence>
<gene>
    <name evidence="1" type="ORF">ML462_15755</name>
</gene>
<dbReference type="PANTHER" id="PTHR36436:SF6">
    <property type="entry name" value="SLL5081 PROTEIN"/>
    <property type="match status" value="1"/>
</dbReference>
<dbReference type="AlphaFoldDB" id="A0A9X1V5J3"/>
<organism evidence="1 2">
    <name type="scientific">Christiangramia lutea</name>
    <dbReference type="NCBI Taxonomy" id="1607951"/>
    <lineage>
        <taxon>Bacteria</taxon>
        <taxon>Pseudomonadati</taxon>
        <taxon>Bacteroidota</taxon>
        <taxon>Flavobacteriia</taxon>
        <taxon>Flavobacteriales</taxon>
        <taxon>Flavobacteriaceae</taxon>
        <taxon>Christiangramia</taxon>
    </lineage>
</organism>
<evidence type="ECO:0000313" key="1">
    <source>
        <dbReference type="EMBL" id="MCH4824629.1"/>
    </source>
</evidence>
<accession>A0A9X1V5J3</accession>